<dbReference type="InterPro" id="IPR000884">
    <property type="entry name" value="TSP1_rpt"/>
</dbReference>
<dbReference type="EMBL" id="RHFK02000012">
    <property type="protein sequence ID" value="TWW67649.1"/>
    <property type="molecule type" value="Genomic_DNA"/>
</dbReference>
<dbReference type="SUPFAM" id="SSF82895">
    <property type="entry name" value="TSP-1 type 1 repeat"/>
    <property type="match status" value="1"/>
</dbReference>
<dbReference type="Pfam" id="PF01759">
    <property type="entry name" value="NTR"/>
    <property type="match status" value="1"/>
</dbReference>
<feature type="disulfide bond" evidence="4">
    <location>
        <begin position="141"/>
        <end position="151"/>
    </location>
</feature>
<evidence type="ECO:0000256" key="5">
    <source>
        <dbReference type="SAM" id="MobiDB-lite"/>
    </source>
</evidence>
<evidence type="ECO:0000256" key="3">
    <source>
        <dbReference type="ARBA" id="ARBA00023157"/>
    </source>
</evidence>
<dbReference type="SMART" id="SM00643">
    <property type="entry name" value="C345C"/>
    <property type="match status" value="1"/>
</dbReference>
<dbReference type="Gene3D" id="2.20.100.10">
    <property type="entry name" value="Thrombospondin type-1 (TSP1) repeat"/>
    <property type="match status" value="1"/>
</dbReference>
<dbReference type="InterPro" id="IPR018933">
    <property type="entry name" value="Netrin_module_non-TIMP"/>
</dbReference>
<feature type="region of interest" description="Disordered" evidence="5">
    <location>
        <begin position="409"/>
        <end position="478"/>
    </location>
</feature>
<evidence type="ECO:0000259" key="6">
    <source>
        <dbReference type="PROSITE" id="PS50189"/>
    </source>
</evidence>
<reference evidence="7 8" key="1">
    <citation type="submission" date="2019-04" db="EMBL/GenBank/DDBJ databases">
        <title>Chromosome genome assembly for Takifugu flavidus.</title>
        <authorList>
            <person name="Xiao S."/>
        </authorList>
    </citation>
    <scope>NUCLEOTIDE SEQUENCE [LARGE SCALE GENOMIC DNA]</scope>
    <source>
        <strain evidence="7">HTHZ2018</strain>
        <tissue evidence="7">Muscle</tissue>
    </source>
</reference>
<keyword evidence="8" id="KW-1185">Reference proteome</keyword>
<dbReference type="GO" id="GO:0004222">
    <property type="term" value="F:metalloendopeptidase activity"/>
    <property type="evidence" value="ECO:0007669"/>
    <property type="project" value="TreeGrafter"/>
</dbReference>
<evidence type="ECO:0000313" key="7">
    <source>
        <dbReference type="EMBL" id="TWW67649.1"/>
    </source>
</evidence>
<comment type="caution">
    <text evidence="7">The sequence shown here is derived from an EMBL/GenBank/DDBJ whole genome shotgun (WGS) entry which is preliminary data.</text>
</comment>
<feature type="compositionally biased region" description="Low complexity" evidence="5">
    <location>
        <begin position="415"/>
        <end position="430"/>
    </location>
</feature>
<sequence length="608" mass="68242">MGGDVGAIPVGQAVLAQRSASSTGTLRGEVTLSPAAEGGRRSSYLSESLQVFNPRAADSSRAGKLTLCQALTFALLLAATDCLSTPQSSWISSWAPSAASLGRSVRFRRQLLFMNEWSAWSGWSVCSRSCGSGASVRMRTCITRNPVGGPCDGDPRQYKICNTKECPPNAEDFREMQCAAFNDRPLLTGSSFKWTTFHGGSNPCELSCLALGHNFYYNFGRVLDGTSCDKEPGGVCVNGRCLKPGCDSILGSKQQEDACMVCGGQNSTCMHHKSVYQSSGQQEGGPFGYNEVAMIPAGATHIRVTDNSRNYLALQNGRSQFVINGDWKISIPGEYNVAGTKLLYRRSADTWESFEVPGPTREDLHLMVLATDRNPDIEYEYWLPPDQYALHHGRKSPLRQAHHTANYLPWDEPLTPATTTTRAPPITTRPHWFLRPVKLPRQSPQQRPPQPALPRPEQENHRNLLPQPAPGRNCGKCQRVKGRTERKRQYCRKDFVFRAKVVGKVYRGEETRYDVQVIHTYRNSFRLEHREFIWAPNLCDCPHLEVGRQYILMVRRHINYEHTLNRILLEEDSYVVPYRPREDEQLRQHEKLCGNRGHKHAEQSSGSS</sequence>
<dbReference type="PROSITE" id="PS50189">
    <property type="entry name" value="NTR"/>
    <property type="match status" value="1"/>
</dbReference>
<dbReference type="InterPro" id="IPR050439">
    <property type="entry name" value="ADAMTS_ADAMTS-like"/>
</dbReference>
<dbReference type="PROSITE" id="PS50092">
    <property type="entry name" value="TSP1"/>
    <property type="match status" value="1"/>
</dbReference>
<dbReference type="PRINTS" id="PR01857">
    <property type="entry name" value="ADAMTSFAMILY"/>
</dbReference>
<dbReference type="Pfam" id="PF19236">
    <property type="entry name" value="ADAMTS_CR_3"/>
    <property type="match status" value="1"/>
</dbReference>
<comment type="subcellular location">
    <subcellularLocation>
        <location evidence="1">Secreted</location>
    </subcellularLocation>
</comment>
<dbReference type="InterPro" id="IPR045371">
    <property type="entry name" value="ADAMTS_CR_3"/>
</dbReference>
<keyword evidence="3 4" id="KW-1015">Disulfide bond</keyword>
<evidence type="ECO:0000256" key="2">
    <source>
        <dbReference type="ARBA" id="ARBA00022525"/>
    </source>
</evidence>
<name>A0A5C6NLV0_9TELE</name>
<dbReference type="InterPro" id="IPR008993">
    <property type="entry name" value="TIMP-like_OB-fold"/>
</dbReference>
<dbReference type="InterPro" id="IPR001134">
    <property type="entry name" value="Netrin_domain"/>
</dbReference>
<dbReference type="GO" id="GO:0005576">
    <property type="term" value="C:extracellular region"/>
    <property type="evidence" value="ECO:0007669"/>
    <property type="project" value="UniProtKB-SubCell"/>
</dbReference>
<dbReference type="InterPro" id="IPR010294">
    <property type="entry name" value="ADAMTS_spacer1"/>
</dbReference>
<dbReference type="FunFam" id="2.20.100.10:FF:000001">
    <property type="entry name" value="semaphorin-5A isoform X1"/>
    <property type="match status" value="1"/>
</dbReference>
<dbReference type="Gene3D" id="2.40.50.120">
    <property type="match status" value="1"/>
</dbReference>
<proteinExistence type="predicted"/>
<protein>
    <submittedName>
        <fullName evidence="7">Papilin</fullName>
    </submittedName>
</protein>
<dbReference type="GO" id="GO:0006508">
    <property type="term" value="P:proteolysis"/>
    <property type="evidence" value="ECO:0007669"/>
    <property type="project" value="TreeGrafter"/>
</dbReference>
<dbReference type="AlphaFoldDB" id="A0A5C6NLV0"/>
<dbReference type="Proteomes" id="UP000324091">
    <property type="component" value="Chromosome 2"/>
</dbReference>
<accession>A0A5C6NLV0</accession>
<organism evidence="7 8">
    <name type="scientific">Takifugu flavidus</name>
    <name type="common">sansaifugu</name>
    <dbReference type="NCBI Taxonomy" id="433684"/>
    <lineage>
        <taxon>Eukaryota</taxon>
        <taxon>Metazoa</taxon>
        <taxon>Chordata</taxon>
        <taxon>Craniata</taxon>
        <taxon>Vertebrata</taxon>
        <taxon>Euteleostomi</taxon>
        <taxon>Actinopterygii</taxon>
        <taxon>Neopterygii</taxon>
        <taxon>Teleostei</taxon>
        <taxon>Neoteleostei</taxon>
        <taxon>Acanthomorphata</taxon>
        <taxon>Eupercaria</taxon>
        <taxon>Tetraodontiformes</taxon>
        <taxon>Tetradontoidea</taxon>
        <taxon>Tetraodontidae</taxon>
        <taxon>Takifugu</taxon>
    </lineage>
</organism>
<dbReference type="Pfam" id="PF05986">
    <property type="entry name" value="ADAMTS_spacer1"/>
    <property type="match status" value="1"/>
</dbReference>
<dbReference type="InterPro" id="IPR036383">
    <property type="entry name" value="TSP1_rpt_sf"/>
</dbReference>
<dbReference type="Pfam" id="PF00090">
    <property type="entry name" value="TSP_1"/>
    <property type="match status" value="1"/>
</dbReference>
<feature type="disulfide bond" evidence="4">
    <location>
        <begin position="130"/>
        <end position="166"/>
    </location>
</feature>
<dbReference type="PANTHER" id="PTHR13723">
    <property type="entry name" value="ADAMTS A DISINTEGRIN AND METALLOPROTEASE WITH THROMBOSPONDIN MOTIFS PROTEASE"/>
    <property type="match status" value="1"/>
</dbReference>
<dbReference type="InterPro" id="IPR013273">
    <property type="entry name" value="ADAMTS/ADAMTS-like"/>
</dbReference>
<dbReference type="FunFam" id="2.60.120.830:FF:000001">
    <property type="entry name" value="A disintegrin and metalloproteinase with thrombospondin motifs 1"/>
    <property type="match status" value="1"/>
</dbReference>
<dbReference type="GO" id="GO:0030198">
    <property type="term" value="P:extracellular matrix organization"/>
    <property type="evidence" value="ECO:0007669"/>
    <property type="project" value="InterPro"/>
</dbReference>
<keyword evidence="2" id="KW-0964">Secreted</keyword>
<evidence type="ECO:0000256" key="4">
    <source>
        <dbReference type="PIRSR" id="PIRSR613273-3"/>
    </source>
</evidence>
<evidence type="ECO:0000313" key="8">
    <source>
        <dbReference type="Proteomes" id="UP000324091"/>
    </source>
</evidence>
<dbReference type="Gene3D" id="2.60.120.830">
    <property type="match status" value="1"/>
</dbReference>
<evidence type="ECO:0000256" key="1">
    <source>
        <dbReference type="ARBA" id="ARBA00004613"/>
    </source>
</evidence>
<dbReference type="GO" id="GO:0031012">
    <property type="term" value="C:extracellular matrix"/>
    <property type="evidence" value="ECO:0007669"/>
    <property type="project" value="TreeGrafter"/>
</dbReference>
<feature type="disulfide bond" evidence="4">
    <location>
        <begin position="126"/>
        <end position="161"/>
    </location>
</feature>
<dbReference type="SUPFAM" id="SSF50242">
    <property type="entry name" value="TIMP-like"/>
    <property type="match status" value="1"/>
</dbReference>
<dbReference type="SMART" id="SM00209">
    <property type="entry name" value="TSP1"/>
    <property type="match status" value="1"/>
</dbReference>
<gene>
    <name evidence="7" type="ORF">D4764_02G0006900</name>
</gene>
<dbReference type="PANTHER" id="PTHR13723:SF310">
    <property type="entry name" value="ADAMTS-LIKE 5"/>
    <property type="match status" value="1"/>
</dbReference>
<feature type="domain" description="NTR" evidence="6">
    <location>
        <begin position="474"/>
        <end position="593"/>
    </location>
</feature>